<sequence length="669" mass="75380">MKKLTTQNLHSVLNEHIGEADFVSVLNALIRFLRAGGRKNAAARFDHILHTFKQDEALCRRFSERFYRWMTQIHVYPALIKLGIFSRNSFGREMIDRIYERFSPSYKDLNNLLEVFLYLFNSQYDDRWLSTISLRQWLNFYELIQRHTAEPVLQTASRQLSESRIRAIEILAIWVASEALQPEFIRLAPKLLEADSAFVGLQRETAKLVEYYRDGGQSYDTAHLEVMFDQCHTQVVYLRRRGTGAGSGSSIQVAHLLERLQQTLGRLKLLIDLQTQQENSNRLVIKLMNSMIYAAVEQYSTQHLRKSSIRMLTRSITENTSNHGEHYITRNRKEYLNMLYSAAGGGVVIALMALHKIHITGLGLGEFATAFLSGLNYGLGFMLIHILHFTVATKQPAMTAASFAEQVELNERGRAVDNKLAKLLIDVCRSQSVAVFGNVGVAVLLAGIIAASYALQTGHPLLDAESTAYQFKSIDVFTQPTLWYAAIAGVWLFCSGIIAGFFDNRADYLDLRRRLTINPLLRRLLPAKARSRFAVYLHQHYGSLMGNFIFGMLLGLTGFFGHLLDLPLDIRHVAFSSANLGYAAISGEVGVIAFMYGMFGVLAIGTANLLVSFTLALFVALRSRGTRLGSLSNILKSIWLQVKTNPLQLVYPPQPEKAEDKNPGEQKPQ</sequence>
<evidence type="ECO:0000256" key="5">
    <source>
        <dbReference type="SAM" id="Phobius"/>
    </source>
</evidence>
<feature type="transmembrane region" description="Helical" evidence="5">
    <location>
        <begin position="541"/>
        <end position="564"/>
    </location>
</feature>
<gene>
    <name evidence="6" type="ORF">NCTC10295_01010</name>
</gene>
<dbReference type="InterPro" id="IPR023271">
    <property type="entry name" value="Aquaporin-like"/>
</dbReference>
<keyword evidence="3 5" id="KW-1133">Transmembrane helix</keyword>
<dbReference type="InterPro" id="IPR011385">
    <property type="entry name" value="Site-sp_rcmbase"/>
</dbReference>
<organism evidence="6 7">
    <name type="scientific">Bergeriella denitrificans</name>
    <name type="common">Neisseria denitrificans</name>
    <dbReference type="NCBI Taxonomy" id="494"/>
    <lineage>
        <taxon>Bacteria</taxon>
        <taxon>Pseudomonadati</taxon>
        <taxon>Pseudomonadota</taxon>
        <taxon>Betaproteobacteria</taxon>
        <taxon>Neisseriales</taxon>
        <taxon>Neisseriaceae</taxon>
        <taxon>Bergeriella</taxon>
    </lineage>
</organism>
<evidence type="ECO:0000256" key="4">
    <source>
        <dbReference type="ARBA" id="ARBA00023136"/>
    </source>
</evidence>
<name>A0A378UHT3_BERDE</name>
<evidence type="ECO:0000256" key="3">
    <source>
        <dbReference type="ARBA" id="ARBA00022989"/>
    </source>
</evidence>
<evidence type="ECO:0000256" key="1">
    <source>
        <dbReference type="ARBA" id="ARBA00004141"/>
    </source>
</evidence>
<keyword evidence="7" id="KW-1185">Reference proteome</keyword>
<accession>A0A378UHT3</accession>
<reference evidence="6 7" key="1">
    <citation type="submission" date="2018-06" db="EMBL/GenBank/DDBJ databases">
        <authorList>
            <consortium name="Pathogen Informatics"/>
            <person name="Doyle S."/>
        </authorList>
    </citation>
    <scope>NUCLEOTIDE SEQUENCE [LARGE SCALE GENOMIC DNA]</scope>
    <source>
        <strain evidence="6 7">NCTC10295</strain>
    </source>
</reference>
<evidence type="ECO:0000313" key="6">
    <source>
        <dbReference type="EMBL" id="STZ76249.1"/>
    </source>
</evidence>
<evidence type="ECO:0000313" key="7">
    <source>
        <dbReference type="Proteomes" id="UP000254651"/>
    </source>
</evidence>
<feature type="transmembrane region" description="Helical" evidence="5">
    <location>
        <begin position="367"/>
        <end position="389"/>
    </location>
</feature>
<feature type="transmembrane region" description="Helical" evidence="5">
    <location>
        <begin position="433"/>
        <end position="455"/>
    </location>
</feature>
<comment type="subcellular location">
    <subcellularLocation>
        <location evidence="1">Membrane</location>
        <topology evidence="1">Multi-pass membrane protein</topology>
    </subcellularLocation>
</comment>
<keyword evidence="4 5" id="KW-0472">Membrane</keyword>
<dbReference type="Gene3D" id="1.20.1080.10">
    <property type="entry name" value="Glycerol uptake facilitator protein"/>
    <property type="match status" value="1"/>
</dbReference>
<dbReference type="EMBL" id="UGQS01000002">
    <property type="protein sequence ID" value="STZ76249.1"/>
    <property type="molecule type" value="Genomic_DNA"/>
</dbReference>
<dbReference type="Proteomes" id="UP000254651">
    <property type="component" value="Unassembled WGS sequence"/>
</dbReference>
<feature type="transmembrane region" description="Helical" evidence="5">
    <location>
        <begin position="594"/>
        <end position="621"/>
    </location>
</feature>
<keyword evidence="2 5" id="KW-0812">Transmembrane</keyword>
<proteinExistence type="predicted"/>
<feature type="transmembrane region" description="Helical" evidence="5">
    <location>
        <begin position="335"/>
        <end position="355"/>
    </location>
</feature>
<protein>
    <submittedName>
        <fullName evidence="6">Site-specific recombinase</fullName>
    </submittedName>
</protein>
<dbReference type="PIRSF" id="PIRSF015380">
    <property type="entry name" value="Site-sp_rcmb"/>
    <property type="match status" value="1"/>
</dbReference>
<dbReference type="GO" id="GO:0016020">
    <property type="term" value="C:membrane"/>
    <property type="evidence" value="ECO:0007669"/>
    <property type="project" value="UniProtKB-SubCell"/>
</dbReference>
<feature type="transmembrane region" description="Helical" evidence="5">
    <location>
        <begin position="482"/>
        <end position="502"/>
    </location>
</feature>
<dbReference type="AlphaFoldDB" id="A0A378UHT3"/>
<dbReference type="Pfam" id="PF10136">
    <property type="entry name" value="SpecificRecomb"/>
    <property type="match status" value="1"/>
</dbReference>
<evidence type="ECO:0000256" key="2">
    <source>
        <dbReference type="ARBA" id="ARBA00022692"/>
    </source>
</evidence>